<sequence length="61" mass="7081">MHLSYRGVRYHSQATQIPTLDNTKKGFYRGAPYNINQVKSTTVQQCLQLKYRGINYKNCLA</sequence>
<evidence type="ECO:0000313" key="2">
    <source>
        <dbReference type="Proteomes" id="UP000813215"/>
    </source>
</evidence>
<gene>
    <name evidence="1" type="ORF">KME28_08355</name>
</gene>
<accession>A0A9E3H6C9</accession>
<comment type="caution">
    <text evidence="1">The sequence shown here is derived from an EMBL/GenBank/DDBJ whole genome shotgun (WGS) entry which is preliminary data.</text>
</comment>
<protein>
    <submittedName>
        <fullName evidence="1">DUF4278 domain-containing protein</fullName>
    </submittedName>
</protein>
<dbReference type="AlphaFoldDB" id="A0A9E3H6C9"/>
<reference evidence="1" key="1">
    <citation type="submission" date="2021-05" db="EMBL/GenBank/DDBJ databases">
        <authorList>
            <person name="Pietrasiak N."/>
            <person name="Ward R."/>
            <person name="Stajich J.E."/>
            <person name="Kurbessoian T."/>
        </authorList>
    </citation>
    <scope>NUCLEOTIDE SEQUENCE</scope>
    <source>
        <strain evidence="1">HA4357-MV3</strain>
    </source>
</reference>
<name>A0A9E3H6C9_9NOST</name>
<dbReference type="Pfam" id="PF14105">
    <property type="entry name" value="DUF4278"/>
    <property type="match status" value="1"/>
</dbReference>
<dbReference type="InterPro" id="IPR025458">
    <property type="entry name" value="DUF4278"/>
</dbReference>
<proteinExistence type="predicted"/>
<organism evidence="1 2">
    <name type="scientific">Pelatocladus maniniholoensis HA4357-MV3</name>
    <dbReference type="NCBI Taxonomy" id="1117104"/>
    <lineage>
        <taxon>Bacteria</taxon>
        <taxon>Bacillati</taxon>
        <taxon>Cyanobacteriota</taxon>
        <taxon>Cyanophyceae</taxon>
        <taxon>Nostocales</taxon>
        <taxon>Nostocaceae</taxon>
        <taxon>Pelatocladus</taxon>
    </lineage>
</organism>
<dbReference type="EMBL" id="JAHHHW010000073">
    <property type="protein sequence ID" value="MBW4431725.1"/>
    <property type="molecule type" value="Genomic_DNA"/>
</dbReference>
<dbReference type="Proteomes" id="UP000813215">
    <property type="component" value="Unassembled WGS sequence"/>
</dbReference>
<evidence type="ECO:0000313" key="1">
    <source>
        <dbReference type="EMBL" id="MBW4431725.1"/>
    </source>
</evidence>
<reference evidence="1" key="2">
    <citation type="journal article" date="2022" name="Microbiol. Resour. Announc.">
        <title>Metagenome Sequencing to Explore Phylogenomics of Terrestrial Cyanobacteria.</title>
        <authorList>
            <person name="Ward R.D."/>
            <person name="Stajich J.E."/>
            <person name="Johansen J.R."/>
            <person name="Huntemann M."/>
            <person name="Clum A."/>
            <person name="Foster B."/>
            <person name="Foster B."/>
            <person name="Roux S."/>
            <person name="Palaniappan K."/>
            <person name="Varghese N."/>
            <person name="Mukherjee S."/>
            <person name="Reddy T.B.K."/>
            <person name="Daum C."/>
            <person name="Copeland A."/>
            <person name="Chen I.A."/>
            <person name="Ivanova N.N."/>
            <person name="Kyrpides N.C."/>
            <person name="Shapiro N."/>
            <person name="Eloe-Fadrosh E.A."/>
            <person name="Pietrasiak N."/>
        </authorList>
    </citation>
    <scope>NUCLEOTIDE SEQUENCE</scope>
    <source>
        <strain evidence="1">HA4357-MV3</strain>
    </source>
</reference>